<dbReference type="EMBL" id="CAXHTB010000024">
    <property type="protein sequence ID" value="CAL0332887.1"/>
    <property type="molecule type" value="Genomic_DNA"/>
</dbReference>
<evidence type="ECO:0000313" key="2">
    <source>
        <dbReference type="EMBL" id="CAL0332887.1"/>
    </source>
</evidence>
<evidence type="ECO:0000313" key="3">
    <source>
        <dbReference type="Proteomes" id="UP001497480"/>
    </source>
</evidence>
<proteinExistence type="predicted"/>
<feature type="region of interest" description="Disordered" evidence="1">
    <location>
        <begin position="370"/>
        <end position="404"/>
    </location>
</feature>
<evidence type="ECO:0000256" key="1">
    <source>
        <dbReference type="SAM" id="MobiDB-lite"/>
    </source>
</evidence>
<gene>
    <name evidence="2" type="ORF">LLUT_LOCUS33947</name>
</gene>
<feature type="compositionally biased region" description="Polar residues" evidence="1">
    <location>
        <begin position="395"/>
        <end position="404"/>
    </location>
</feature>
<organism evidence="2 3">
    <name type="scientific">Lupinus luteus</name>
    <name type="common">European yellow lupine</name>
    <dbReference type="NCBI Taxonomy" id="3873"/>
    <lineage>
        <taxon>Eukaryota</taxon>
        <taxon>Viridiplantae</taxon>
        <taxon>Streptophyta</taxon>
        <taxon>Embryophyta</taxon>
        <taxon>Tracheophyta</taxon>
        <taxon>Spermatophyta</taxon>
        <taxon>Magnoliopsida</taxon>
        <taxon>eudicotyledons</taxon>
        <taxon>Gunneridae</taxon>
        <taxon>Pentapetalae</taxon>
        <taxon>rosids</taxon>
        <taxon>fabids</taxon>
        <taxon>Fabales</taxon>
        <taxon>Fabaceae</taxon>
        <taxon>Papilionoideae</taxon>
        <taxon>50 kb inversion clade</taxon>
        <taxon>genistoids sensu lato</taxon>
        <taxon>core genistoids</taxon>
        <taxon>Genisteae</taxon>
        <taxon>Lupinus</taxon>
    </lineage>
</organism>
<name>A0AAV1YFU3_LUPLU</name>
<accession>A0AAV1YFU3</accession>
<dbReference type="AlphaFoldDB" id="A0AAV1YFU3"/>
<sequence>MGGDGGGEPVKFMRKVSICKCGAEGSEEDGSSENFLDWVSESYDKEDGLDLLIGEGGGTIEVGGFGGGVREERGGRDGGVEEREVGGCINERFITKPHSSQIDINLNDEGGVYVGDFVGDGANVLNVVDCIENYEVIKEGALAGEEVFPLEHIFNAGISVDMECIDGAGSHAVASCDYDVGNNGKDCVPLLVSVTGPSDKEASGPGCGIIQEVGSTMVGVGKTVRPMLVEEGCTSRHMEGEECDTLIEELAEFCGVDGLIDIPVVTHEDWVGRNFIGGEGSAKIVISKCANHAPLIRRFNNLTRTRVMVPLVDDSSLILKTTPIPLFEIVSYSVRYGEAGRSMPWHKRRSLHISAGKDKLIRVISRSSNTNSLSSTKFPKKSKTYLPKDELDRSTPWNFPKSVQQPPRIKILKWPSQS</sequence>
<dbReference type="Proteomes" id="UP001497480">
    <property type="component" value="Unassembled WGS sequence"/>
</dbReference>
<reference evidence="2 3" key="1">
    <citation type="submission" date="2024-03" db="EMBL/GenBank/DDBJ databases">
        <authorList>
            <person name="Martinez-Hernandez J."/>
        </authorList>
    </citation>
    <scope>NUCLEOTIDE SEQUENCE [LARGE SCALE GENOMIC DNA]</scope>
</reference>
<keyword evidence="3" id="KW-1185">Reference proteome</keyword>
<protein>
    <submittedName>
        <fullName evidence="2">Uncharacterized protein</fullName>
    </submittedName>
</protein>
<comment type="caution">
    <text evidence="2">The sequence shown here is derived from an EMBL/GenBank/DDBJ whole genome shotgun (WGS) entry which is preliminary data.</text>
</comment>